<reference evidence="6" key="1">
    <citation type="submission" date="2021-02" db="EMBL/GenBank/DDBJ databases">
        <authorList>
            <person name="Nowell W R."/>
        </authorList>
    </citation>
    <scope>NUCLEOTIDE SEQUENCE</scope>
</reference>
<dbReference type="SUPFAM" id="SSF57850">
    <property type="entry name" value="RING/U-box"/>
    <property type="match status" value="1"/>
</dbReference>
<keyword evidence="1" id="KW-0479">Metal-binding</keyword>
<dbReference type="SMART" id="SM00184">
    <property type="entry name" value="RING"/>
    <property type="match status" value="1"/>
</dbReference>
<dbReference type="PROSITE" id="PS00518">
    <property type="entry name" value="ZF_RING_1"/>
    <property type="match status" value="1"/>
</dbReference>
<dbReference type="InterPro" id="IPR013083">
    <property type="entry name" value="Znf_RING/FYVE/PHD"/>
</dbReference>
<dbReference type="EMBL" id="CAJNOG010000029">
    <property type="protein sequence ID" value="CAF0797148.1"/>
    <property type="molecule type" value="Genomic_DNA"/>
</dbReference>
<keyword evidence="3" id="KW-0862">Zinc</keyword>
<proteinExistence type="predicted"/>
<evidence type="ECO:0000256" key="4">
    <source>
        <dbReference type="PROSITE-ProRule" id="PRU00175"/>
    </source>
</evidence>
<protein>
    <recommendedName>
        <fullName evidence="5">RING-type domain-containing protein</fullName>
    </recommendedName>
</protein>
<feature type="domain" description="RING-type" evidence="5">
    <location>
        <begin position="21"/>
        <end position="60"/>
    </location>
</feature>
<evidence type="ECO:0000256" key="3">
    <source>
        <dbReference type="ARBA" id="ARBA00022833"/>
    </source>
</evidence>
<evidence type="ECO:0000256" key="1">
    <source>
        <dbReference type="ARBA" id="ARBA00022723"/>
    </source>
</evidence>
<dbReference type="GO" id="GO:0061630">
    <property type="term" value="F:ubiquitin protein ligase activity"/>
    <property type="evidence" value="ECO:0007669"/>
    <property type="project" value="TreeGrafter"/>
</dbReference>
<dbReference type="PROSITE" id="PS50089">
    <property type="entry name" value="ZF_RING_2"/>
    <property type="match status" value="1"/>
</dbReference>
<dbReference type="GO" id="GO:0006511">
    <property type="term" value="P:ubiquitin-dependent protein catabolic process"/>
    <property type="evidence" value="ECO:0007669"/>
    <property type="project" value="TreeGrafter"/>
</dbReference>
<dbReference type="InterPro" id="IPR001841">
    <property type="entry name" value="Znf_RING"/>
</dbReference>
<name>A0A813SBZ5_9BILA</name>
<gene>
    <name evidence="6" type="ORF">JYZ213_LOCUS5052</name>
</gene>
<dbReference type="Gene3D" id="3.30.40.10">
    <property type="entry name" value="Zinc/RING finger domain, C3HC4 (zinc finger)"/>
    <property type="match status" value="1"/>
</dbReference>
<organism evidence="6 7">
    <name type="scientific">Adineta steineri</name>
    <dbReference type="NCBI Taxonomy" id="433720"/>
    <lineage>
        <taxon>Eukaryota</taxon>
        <taxon>Metazoa</taxon>
        <taxon>Spiralia</taxon>
        <taxon>Gnathifera</taxon>
        <taxon>Rotifera</taxon>
        <taxon>Eurotatoria</taxon>
        <taxon>Bdelloidea</taxon>
        <taxon>Adinetida</taxon>
        <taxon>Adinetidae</taxon>
        <taxon>Adineta</taxon>
    </lineage>
</organism>
<keyword evidence="2 4" id="KW-0863">Zinc-finger</keyword>
<sequence>MTSLNKYEYENEQSIDKNLQCIICNEPFIDPVVTACHHSFCRQCLDKWLQNYNSTCPTCREKIPRNSPTAITLLSFLCMLNQILVKCKLCGQSNIQRGNFQDHIDRNCSKTIDSCSSTNLWNELPGKTETSSSTCTSQLSGYELIESNTTTPRNKRDICIEMAESQSPINISKYELDWEDWKLSDQHVITKMKGLIEALKSQEVDAVTILPKLEIGWDAAIHIFGENGRDLCKPEVVSIWLSLLLTLASSKGVTGASIASSFAKSCGGCMVYTILTAVGCFHSEQNVKLAFDFFCHILADVDGKILELDEVRQLSSFLVKNIPDQTKSVTGRSVCLTLHCYYYMNGTQKTTVEAMSNLIEGLDKTRTSCTVL</sequence>
<comment type="caution">
    <text evidence="6">The sequence shown here is derived from an EMBL/GenBank/DDBJ whole genome shotgun (WGS) entry which is preliminary data.</text>
</comment>
<dbReference type="PANTHER" id="PTHR46016">
    <property type="entry name" value="ZINC FINGER, RING/FYVE/PHD-TYPE"/>
    <property type="match status" value="1"/>
</dbReference>
<dbReference type="AlphaFoldDB" id="A0A813SBZ5"/>
<accession>A0A813SBZ5</accession>
<evidence type="ECO:0000313" key="6">
    <source>
        <dbReference type="EMBL" id="CAF0797148.1"/>
    </source>
</evidence>
<dbReference type="PANTHER" id="PTHR46016:SF1">
    <property type="entry name" value="RING-TYPE DOMAIN-CONTAINING PROTEIN"/>
    <property type="match status" value="1"/>
</dbReference>
<dbReference type="InterPro" id="IPR018957">
    <property type="entry name" value="Znf_C3HC4_RING-type"/>
</dbReference>
<dbReference type="GO" id="GO:0000209">
    <property type="term" value="P:protein polyubiquitination"/>
    <property type="evidence" value="ECO:0007669"/>
    <property type="project" value="TreeGrafter"/>
</dbReference>
<dbReference type="Proteomes" id="UP000663845">
    <property type="component" value="Unassembled WGS sequence"/>
</dbReference>
<dbReference type="InterPro" id="IPR017907">
    <property type="entry name" value="Znf_RING_CS"/>
</dbReference>
<evidence type="ECO:0000259" key="5">
    <source>
        <dbReference type="PROSITE" id="PS50089"/>
    </source>
</evidence>
<dbReference type="Pfam" id="PF00097">
    <property type="entry name" value="zf-C3HC4"/>
    <property type="match status" value="1"/>
</dbReference>
<dbReference type="InterPro" id="IPR051438">
    <property type="entry name" value="RNF_E3_ubiq-protein_ligase"/>
</dbReference>
<evidence type="ECO:0000313" key="7">
    <source>
        <dbReference type="Proteomes" id="UP000663845"/>
    </source>
</evidence>
<evidence type="ECO:0000256" key="2">
    <source>
        <dbReference type="ARBA" id="ARBA00022771"/>
    </source>
</evidence>
<dbReference type="GO" id="GO:0008270">
    <property type="term" value="F:zinc ion binding"/>
    <property type="evidence" value="ECO:0007669"/>
    <property type="project" value="UniProtKB-KW"/>
</dbReference>